<dbReference type="AlphaFoldDB" id="A0A7W6DLE4"/>
<reference evidence="5 6" key="1">
    <citation type="submission" date="2020-08" db="EMBL/GenBank/DDBJ databases">
        <title>Genomic Encyclopedia of Type Strains, Phase IV (KMG-IV): sequencing the most valuable type-strain genomes for metagenomic binning, comparative biology and taxonomic classification.</title>
        <authorList>
            <person name="Goeker M."/>
        </authorList>
    </citation>
    <scope>NUCLEOTIDE SEQUENCE [LARGE SCALE GENOMIC DNA]</scope>
    <source>
        <strain evidence="5 6">DSM 102235</strain>
    </source>
</reference>
<feature type="domain" description="SMP-30/Gluconolactonase/LRE-like region" evidence="4">
    <location>
        <begin position="16"/>
        <end position="255"/>
    </location>
</feature>
<evidence type="ECO:0000256" key="2">
    <source>
        <dbReference type="PIRSR" id="PIRSR605511-1"/>
    </source>
</evidence>
<dbReference type="SUPFAM" id="SSF63829">
    <property type="entry name" value="Calcium-dependent phosphotriesterase"/>
    <property type="match status" value="1"/>
</dbReference>
<feature type="binding site" evidence="3">
    <location>
        <position position="100"/>
    </location>
    <ligand>
        <name>substrate</name>
    </ligand>
</feature>
<dbReference type="PANTHER" id="PTHR10907:SF47">
    <property type="entry name" value="REGUCALCIN"/>
    <property type="match status" value="1"/>
</dbReference>
<sequence length="294" mass="31263">MGDLRFERLNTGSDALGESPVWNALSQSLWWIDGVAGKVRELRADGTVQTLQVTGHVGAIALVEGNGIVATIDQRVFWLDPETKAERLLVEITDAPETMRLNDGKLDRQGRFVCIGMGRGGELVGDIHGFGKGRHRVLAETGVMIGNGICFSPDGGTLYFTDTRARTSFAADYDTETGDVGAIRPHIDCTALGSGIDGATVDADGNMWAVLIHTGEIGCFAPDGRVLHRTKAPVDYPSSLAFGGAGMDVLYMTSIRDSGTGRVVSKSPDGGGLFSIRDHGARGIEEACFQGMMD</sequence>
<name>A0A7W6DLE4_9RHOB</name>
<feature type="binding site" evidence="3">
    <location>
        <position position="18"/>
    </location>
    <ligand>
        <name>a divalent metal cation</name>
        <dbReference type="ChEBI" id="CHEBI:60240"/>
    </ligand>
</feature>
<dbReference type="InterPro" id="IPR005511">
    <property type="entry name" value="SMP-30"/>
</dbReference>
<dbReference type="RefSeq" id="WP_183964823.1">
    <property type="nucleotide sequence ID" value="NZ_BAABBZ010000059.1"/>
</dbReference>
<dbReference type="GO" id="GO:0019853">
    <property type="term" value="P:L-ascorbic acid biosynthetic process"/>
    <property type="evidence" value="ECO:0007669"/>
    <property type="project" value="TreeGrafter"/>
</dbReference>
<dbReference type="Proteomes" id="UP000541426">
    <property type="component" value="Unassembled WGS sequence"/>
</dbReference>
<evidence type="ECO:0000256" key="1">
    <source>
        <dbReference type="ARBA" id="ARBA00008853"/>
    </source>
</evidence>
<protein>
    <submittedName>
        <fullName evidence="5">Sugar lactone lactonase YvrE</fullName>
    </submittedName>
</protein>
<evidence type="ECO:0000259" key="4">
    <source>
        <dbReference type="Pfam" id="PF08450"/>
    </source>
</evidence>
<gene>
    <name evidence="5" type="ORF">GGQ68_001689</name>
</gene>
<keyword evidence="6" id="KW-1185">Reference proteome</keyword>
<dbReference type="GO" id="GO:0005509">
    <property type="term" value="F:calcium ion binding"/>
    <property type="evidence" value="ECO:0007669"/>
    <property type="project" value="TreeGrafter"/>
</dbReference>
<dbReference type="InterPro" id="IPR011042">
    <property type="entry name" value="6-blade_b-propeller_TolB-like"/>
</dbReference>
<dbReference type="GO" id="GO:0004341">
    <property type="term" value="F:gluconolactonase activity"/>
    <property type="evidence" value="ECO:0007669"/>
    <property type="project" value="TreeGrafter"/>
</dbReference>
<accession>A0A7W6DLE4</accession>
<evidence type="ECO:0000313" key="6">
    <source>
        <dbReference type="Proteomes" id="UP000541426"/>
    </source>
</evidence>
<evidence type="ECO:0000313" key="5">
    <source>
        <dbReference type="EMBL" id="MBB3985360.1"/>
    </source>
</evidence>
<feature type="binding site" evidence="3">
    <location>
        <position position="197"/>
    </location>
    <ligand>
        <name>a divalent metal cation</name>
        <dbReference type="ChEBI" id="CHEBI:60240"/>
    </ligand>
</feature>
<comment type="cofactor">
    <cofactor evidence="3">
        <name>Zn(2+)</name>
        <dbReference type="ChEBI" id="CHEBI:29105"/>
    </cofactor>
    <text evidence="3">Binds 1 divalent metal cation per subunit.</text>
</comment>
<proteinExistence type="inferred from homology"/>
<keyword evidence="3" id="KW-0862">Zinc</keyword>
<dbReference type="PANTHER" id="PTHR10907">
    <property type="entry name" value="REGUCALCIN"/>
    <property type="match status" value="1"/>
</dbReference>
<feature type="active site" description="Proton donor/acceptor" evidence="2">
    <location>
        <position position="197"/>
    </location>
</feature>
<dbReference type="EMBL" id="JACIEJ010000003">
    <property type="protein sequence ID" value="MBB3985360.1"/>
    <property type="molecule type" value="Genomic_DNA"/>
</dbReference>
<comment type="caution">
    <text evidence="5">The sequence shown here is derived from an EMBL/GenBank/DDBJ whole genome shotgun (WGS) entry which is preliminary data.</text>
</comment>
<dbReference type="PRINTS" id="PR01790">
    <property type="entry name" value="SMP30FAMILY"/>
</dbReference>
<feature type="binding site" evidence="3">
    <location>
        <position position="102"/>
    </location>
    <ligand>
        <name>substrate</name>
    </ligand>
</feature>
<dbReference type="Pfam" id="PF08450">
    <property type="entry name" value="SGL"/>
    <property type="match status" value="1"/>
</dbReference>
<feature type="binding site" evidence="3">
    <location>
        <position position="147"/>
    </location>
    <ligand>
        <name>a divalent metal cation</name>
        <dbReference type="ChEBI" id="CHEBI:60240"/>
    </ligand>
</feature>
<comment type="similarity">
    <text evidence="1">Belongs to the SMP-30/CGR1 family.</text>
</comment>
<evidence type="ECO:0000256" key="3">
    <source>
        <dbReference type="PIRSR" id="PIRSR605511-2"/>
    </source>
</evidence>
<organism evidence="5 6">
    <name type="scientific">Sagittula marina</name>
    <dbReference type="NCBI Taxonomy" id="943940"/>
    <lineage>
        <taxon>Bacteria</taxon>
        <taxon>Pseudomonadati</taxon>
        <taxon>Pseudomonadota</taxon>
        <taxon>Alphaproteobacteria</taxon>
        <taxon>Rhodobacterales</taxon>
        <taxon>Roseobacteraceae</taxon>
        <taxon>Sagittula</taxon>
    </lineage>
</organism>
<dbReference type="Gene3D" id="2.120.10.30">
    <property type="entry name" value="TolB, C-terminal domain"/>
    <property type="match status" value="1"/>
</dbReference>
<dbReference type="InterPro" id="IPR013658">
    <property type="entry name" value="SGL"/>
</dbReference>
<keyword evidence="3" id="KW-0479">Metal-binding</keyword>